<accession>A0A848IL36</accession>
<keyword evidence="2" id="KW-1185">Reference proteome</keyword>
<comment type="caution">
    <text evidence="1">The sequence shown here is derived from an EMBL/GenBank/DDBJ whole genome shotgun (WGS) entry which is preliminary data.</text>
</comment>
<evidence type="ECO:0000313" key="2">
    <source>
        <dbReference type="Proteomes" id="UP000544134"/>
    </source>
</evidence>
<name>A0A848IL36_9BURK</name>
<proteinExistence type="predicted"/>
<protein>
    <submittedName>
        <fullName evidence="1">Uncharacterized protein</fullName>
    </submittedName>
</protein>
<evidence type="ECO:0000313" key="1">
    <source>
        <dbReference type="EMBL" id="NMM01576.1"/>
    </source>
</evidence>
<dbReference type="Proteomes" id="UP000544134">
    <property type="component" value="Unassembled WGS sequence"/>
</dbReference>
<dbReference type="RefSeq" id="WP_169488402.1">
    <property type="nucleotide sequence ID" value="NZ_JABBGJ010000031.1"/>
</dbReference>
<organism evidence="1 2">
    <name type="scientific">Paraburkholderia polaris</name>
    <dbReference type="NCBI Taxonomy" id="2728848"/>
    <lineage>
        <taxon>Bacteria</taxon>
        <taxon>Pseudomonadati</taxon>
        <taxon>Pseudomonadota</taxon>
        <taxon>Betaproteobacteria</taxon>
        <taxon>Burkholderiales</taxon>
        <taxon>Burkholderiaceae</taxon>
        <taxon>Paraburkholderia</taxon>
    </lineage>
</organism>
<dbReference type="AlphaFoldDB" id="A0A848IL36"/>
<sequence length="325" mass="35594">MEKQNTTLKTVYCIEPGDGVGPVEWYSSREERSARGSDDDVQWFDLDVPADADDAAIAFLADTAYWSKLYLHGVECRKVSASDEIAKYSALEVLRRYPESATVGEFYDTDSDLRTALSGLMEHSHTSFEYPDFAHLTVGQAAKKAFGLVKEAEAIDHELTTLERFFRLRLVKVGHMQGNMPGEAADLFTSNDAEVATNLISDPMAAAALLYPLLLDLKSGAISNDEARRYGLDNARSGFARASRINVPIDRLMHGETFTLEASVTVGRGKVVPAGEVWTVVRVQKPAGVLIVTSKNAAGDFLLRQYEGLAISGCLKTEGRDTSKD</sequence>
<gene>
    <name evidence="1" type="ORF">HHL24_27015</name>
</gene>
<reference evidence="1 2" key="1">
    <citation type="submission" date="2020-04" db="EMBL/GenBank/DDBJ databases">
        <title>Paraburkholderia sp. RP-4-7 isolated from soil.</title>
        <authorList>
            <person name="Dahal R.H."/>
        </authorList>
    </citation>
    <scope>NUCLEOTIDE SEQUENCE [LARGE SCALE GENOMIC DNA]</scope>
    <source>
        <strain evidence="1 2">RP-4-7</strain>
    </source>
</reference>
<dbReference type="EMBL" id="JABBGJ010000031">
    <property type="protein sequence ID" value="NMM01576.1"/>
    <property type="molecule type" value="Genomic_DNA"/>
</dbReference>